<evidence type="ECO:0000256" key="8">
    <source>
        <dbReference type="SAM" id="Phobius"/>
    </source>
</evidence>
<dbReference type="AlphaFoldDB" id="A0A939HJ30"/>
<keyword evidence="6 8" id="KW-0472">Membrane</keyword>
<dbReference type="EMBL" id="JAFNLL010000018">
    <property type="protein sequence ID" value="MBO1268193.1"/>
    <property type="molecule type" value="Genomic_DNA"/>
</dbReference>
<feature type="transmembrane region" description="Helical" evidence="8">
    <location>
        <begin position="108"/>
        <end position="129"/>
    </location>
</feature>
<evidence type="ECO:0000256" key="6">
    <source>
        <dbReference type="ARBA" id="ARBA00023136"/>
    </source>
</evidence>
<dbReference type="PANTHER" id="PTHR42718:SF46">
    <property type="entry name" value="BLR6921 PROTEIN"/>
    <property type="match status" value="1"/>
</dbReference>
<feature type="region of interest" description="Disordered" evidence="7">
    <location>
        <begin position="1"/>
        <end position="28"/>
    </location>
</feature>
<dbReference type="GO" id="GO:0005886">
    <property type="term" value="C:plasma membrane"/>
    <property type="evidence" value="ECO:0007669"/>
    <property type="project" value="UniProtKB-SubCell"/>
</dbReference>
<dbReference type="InterPro" id="IPR036259">
    <property type="entry name" value="MFS_trans_sf"/>
</dbReference>
<keyword evidence="4 8" id="KW-0812">Transmembrane</keyword>
<reference evidence="10" key="1">
    <citation type="submission" date="2021-03" db="EMBL/GenBank/DDBJ databases">
        <title>A new species, PO-11, isolated from a karst cave deposit.</title>
        <authorList>
            <person name="Zhaoxiaoyong W."/>
        </authorList>
    </citation>
    <scope>NUCLEOTIDE SEQUENCE</scope>
    <source>
        <strain evidence="10">PO-11</strain>
    </source>
</reference>
<feature type="transmembrane region" description="Helical" evidence="8">
    <location>
        <begin position="36"/>
        <end position="56"/>
    </location>
</feature>
<organism evidence="10 11">
    <name type="scientific">Arthrobacter cavernae</name>
    <dbReference type="NCBI Taxonomy" id="2817681"/>
    <lineage>
        <taxon>Bacteria</taxon>
        <taxon>Bacillati</taxon>
        <taxon>Actinomycetota</taxon>
        <taxon>Actinomycetes</taxon>
        <taxon>Micrococcales</taxon>
        <taxon>Micrococcaceae</taxon>
        <taxon>Arthrobacter</taxon>
    </lineage>
</organism>
<feature type="transmembrane region" description="Helical" evidence="8">
    <location>
        <begin position="325"/>
        <end position="346"/>
    </location>
</feature>
<dbReference type="SUPFAM" id="SSF103473">
    <property type="entry name" value="MFS general substrate transporter"/>
    <property type="match status" value="1"/>
</dbReference>
<dbReference type="PROSITE" id="PS50850">
    <property type="entry name" value="MFS"/>
    <property type="match status" value="1"/>
</dbReference>
<feature type="transmembrane region" description="Helical" evidence="8">
    <location>
        <begin position="461"/>
        <end position="479"/>
    </location>
</feature>
<feature type="transmembrane region" description="Helical" evidence="8">
    <location>
        <begin position="167"/>
        <end position="189"/>
    </location>
</feature>
<accession>A0A939HJ30</accession>
<feature type="transmembrane region" description="Helical" evidence="8">
    <location>
        <begin position="226"/>
        <end position="244"/>
    </location>
</feature>
<feature type="transmembrane region" description="Helical" evidence="8">
    <location>
        <begin position="358"/>
        <end position="377"/>
    </location>
</feature>
<evidence type="ECO:0000256" key="3">
    <source>
        <dbReference type="ARBA" id="ARBA00022475"/>
    </source>
</evidence>
<dbReference type="GO" id="GO:0022857">
    <property type="term" value="F:transmembrane transporter activity"/>
    <property type="evidence" value="ECO:0007669"/>
    <property type="project" value="InterPro"/>
</dbReference>
<dbReference type="Gene3D" id="1.20.1250.20">
    <property type="entry name" value="MFS general substrate transporter like domains"/>
    <property type="match status" value="2"/>
</dbReference>
<evidence type="ECO:0000256" key="5">
    <source>
        <dbReference type="ARBA" id="ARBA00022989"/>
    </source>
</evidence>
<dbReference type="InterPro" id="IPR011701">
    <property type="entry name" value="MFS"/>
</dbReference>
<proteinExistence type="predicted"/>
<feature type="transmembrane region" description="Helical" evidence="8">
    <location>
        <begin position="76"/>
        <end position="96"/>
    </location>
</feature>
<sequence length="494" mass="50574">MVIKSHTRELPPSAETPARPTEPSWSNRQLRNRKKILAAMISIAVVGSLQGGDPALHAVAMPAAAKALGMDPGLASFLKSLGTVVLAASLLGAGIIGDNKGRKRTLLAGVFLMSAASIVTATAGTAWMFGLGRALTGIGTALSFSMCLAMIPAIYPKSELPKAFGIFFGIGASVIVLMTSLSGTIQTVFGWRFNYVSAALICLVAGLIAAAFVPETKAAKPRKFDLPGVLLAGLGLVALVYSIGRASSLGWGAPEVIGGLLLAAVLLAAFAIWELRAKEPGFPMHLFRIPAFSAACIAGVLFNWADASLLGQYPALAIPAGVAPGAVSVVVAVMYVGMIVGAIVAGTAQKRFAISNRAMFTSGLLLCAFGLAIQLFLDKPGNILLPGVGLFIVGFAVMWMQNPQAAVILGSAPQDQLGAVGAVKPAVGQFGFGLGFAIAGPISSIFMTGPVLDVQAYGQGLAFQAGIFVVAAVLVCWLLRPGRTASTAVTGAAQ</sequence>
<feature type="transmembrane region" description="Helical" evidence="8">
    <location>
        <begin position="256"/>
        <end position="273"/>
    </location>
</feature>
<dbReference type="InterPro" id="IPR020846">
    <property type="entry name" value="MFS_dom"/>
</dbReference>
<feature type="transmembrane region" description="Helical" evidence="8">
    <location>
        <begin position="195"/>
        <end position="214"/>
    </location>
</feature>
<dbReference type="PANTHER" id="PTHR42718">
    <property type="entry name" value="MAJOR FACILITATOR SUPERFAMILY MULTIDRUG TRANSPORTER MFSC"/>
    <property type="match status" value="1"/>
</dbReference>
<evidence type="ECO:0000256" key="7">
    <source>
        <dbReference type="SAM" id="MobiDB-lite"/>
    </source>
</evidence>
<evidence type="ECO:0000259" key="9">
    <source>
        <dbReference type="PROSITE" id="PS50850"/>
    </source>
</evidence>
<dbReference type="Pfam" id="PF07690">
    <property type="entry name" value="MFS_1"/>
    <property type="match status" value="1"/>
</dbReference>
<keyword evidence="5 8" id="KW-1133">Transmembrane helix</keyword>
<keyword evidence="3" id="KW-1003">Cell membrane</keyword>
<name>A0A939HJ30_9MICC</name>
<evidence type="ECO:0000313" key="11">
    <source>
        <dbReference type="Proteomes" id="UP000664164"/>
    </source>
</evidence>
<comment type="subcellular location">
    <subcellularLocation>
        <location evidence="1">Cell membrane</location>
        <topology evidence="1">Multi-pass membrane protein</topology>
    </subcellularLocation>
</comment>
<evidence type="ECO:0000313" key="10">
    <source>
        <dbReference type="EMBL" id="MBO1268193.1"/>
    </source>
</evidence>
<comment type="caution">
    <text evidence="10">The sequence shown here is derived from an EMBL/GenBank/DDBJ whole genome shotgun (WGS) entry which is preliminary data.</text>
</comment>
<keyword evidence="11" id="KW-1185">Reference proteome</keyword>
<feature type="transmembrane region" description="Helical" evidence="8">
    <location>
        <begin position="383"/>
        <end position="400"/>
    </location>
</feature>
<feature type="transmembrane region" description="Helical" evidence="8">
    <location>
        <begin position="285"/>
        <end position="305"/>
    </location>
</feature>
<evidence type="ECO:0000256" key="1">
    <source>
        <dbReference type="ARBA" id="ARBA00004651"/>
    </source>
</evidence>
<evidence type="ECO:0000256" key="2">
    <source>
        <dbReference type="ARBA" id="ARBA00022448"/>
    </source>
</evidence>
<feature type="transmembrane region" description="Helical" evidence="8">
    <location>
        <begin position="135"/>
        <end position="155"/>
    </location>
</feature>
<keyword evidence="2" id="KW-0813">Transport</keyword>
<feature type="domain" description="Major facilitator superfamily (MFS) profile" evidence="9">
    <location>
        <begin position="39"/>
        <end position="484"/>
    </location>
</feature>
<dbReference type="RefSeq" id="WP_207615996.1">
    <property type="nucleotide sequence ID" value="NZ_JAFNLL010000018.1"/>
</dbReference>
<gene>
    <name evidence="10" type="ORF">J1902_09430</name>
</gene>
<protein>
    <submittedName>
        <fullName evidence="10">MFS transporter</fullName>
    </submittedName>
</protein>
<evidence type="ECO:0000256" key="4">
    <source>
        <dbReference type="ARBA" id="ARBA00022692"/>
    </source>
</evidence>
<feature type="transmembrane region" description="Helical" evidence="8">
    <location>
        <begin position="430"/>
        <end position="449"/>
    </location>
</feature>
<dbReference type="Proteomes" id="UP000664164">
    <property type="component" value="Unassembled WGS sequence"/>
</dbReference>